<dbReference type="GO" id="GO:0016616">
    <property type="term" value="F:oxidoreductase activity, acting on the CH-OH group of donors, NAD or NADP as acceptor"/>
    <property type="evidence" value="ECO:0007669"/>
    <property type="project" value="TreeGrafter"/>
</dbReference>
<proteinExistence type="inferred from homology"/>
<name>A0A139HS03_9PEZI</name>
<dbReference type="InterPro" id="IPR020904">
    <property type="entry name" value="Sc_DH/Rdtase_CS"/>
</dbReference>
<comment type="similarity">
    <text evidence="1">Belongs to the short-chain dehydrogenases/reductases (SDR) family.</text>
</comment>
<dbReference type="InterPro" id="IPR002347">
    <property type="entry name" value="SDR_fam"/>
</dbReference>
<dbReference type="AlphaFoldDB" id="A0A139HS03"/>
<dbReference type="SUPFAM" id="SSF51735">
    <property type="entry name" value="NAD(P)-binding Rossmann-fold domains"/>
    <property type="match status" value="1"/>
</dbReference>
<evidence type="ECO:0000313" key="5">
    <source>
        <dbReference type="Proteomes" id="UP000070133"/>
    </source>
</evidence>
<sequence>MQKYGPVRAFPIKDKIVVITGGGSGIGFALARLCHERGAKVLIGDLKLVSEAQEYLDKLLPGDIVFHQCDVTSWKSLHDLISASVENFGHVPDVYVPSAGVFEPPWSNFWDDSEENEYKTIQINVNHPVKFSRIAMRALAGAEKQGVVCLIASSAGIRGNYLASLYATSKHAVVGFTKSMGQADVEEGVKIVCILPGMVQSPLWEDREDEMTKITKYEERLKTALQPADIAGTMLRMIEDHQFDGGTCVLKTKAEERIVEEGYSKLMGKYDPSPRPEPDLTRIRTLLHNERGKKWSEFASALPKRESS</sequence>
<gene>
    <name evidence="4" type="ORF">AC578_8386</name>
</gene>
<dbReference type="PANTHER" id="PTHR44229:SF4">
    <property type="entry name" value="15-HYDROXYPROSTAGLANDIN DEHYDROGENASE [NAD(+)]"/>
    <property type="match status" value="1"/>
</dbReference>
<dbReference type="OrthoDB" id="5296at2759"/>
<keyword evidence="2" id="KW-0521">NADP</keyword>
<dbReference type="InterPro" id="IPR036291">
    <property type="entry name" value="NAD(P)-bd_dom_sf"/>
</dbReference>
<comment type="caution">
    <text evidence="4">The sequence shown here is derived from an EMBL/GenBank/DDBJ whole genome shotgun (WGS) entry which is preliminary data.</text>
</comment>
<reference evidence="4 5" key="1">
    <citation type="submission" date="2015-07" db="EMBL/GenBank/DDBJ databases">
        <title>Comparative genomics of the Sigatoka disease complex on banana suggests a link between parallel evolutionary changes in Pseudocercospora fijiensis and Pseudocercospora eumusae and increased virulence on the banana host.</title>
        <authorList>
            <person name="Chang T.-C."/>
            <person name="Salvucci A."/>
            <person name="Crous P.W."/>
            <person name="Stergiopoulos I."/>
        </authorList>
    </citation>
    <scope>NUCLEOTIDE SEQUENCE [LARGE SCALE GENOMIC DNA]</scope>
    <source>
        <strain evidence="4 5">CBS 114824</strain>
    </source>
</reference>
<dbReference type="STRING" id="321146.A0A139HS03"/>
<dbReference type="Proteomes" id="UP000070133">
    <property type="component" value="Unassembled WGS sequence"/>
</dbReference>
<organism evidence="4 5">
    <name type="scientific">Pseudocercospora eumusae</name>
    <dbReference type="NCBI Taxonomy" id="321146"/>
    <lineage>
        <taxon>Eukaryota</taxon>
        <taxon>Fungi</taxon>
        <taxon>Dikarya</taxon>
        <taxon>Ascomycota</taxon>
        <taxon>Pezizomycotina</taxon>
        <taxon>Dothideomycetes</taxon>
        <taxon>Dothideomycetidae</taxon>
        <taxon>Mycosphaerellales</taxon>
        <taxon>Mycosphaerellaceae</taxon>
        <taxon>Pseudocercospora</taxon>
    </lineage>
</organism>
<keyword evidence="5" id="KW-1185">Reference proteome</keyword>
<dbReference type="EMBL" id="LFZN01000014">
    <property type="protein sequence ID" value="KXT05251.1"/>
    <property type="molecule type" value="Genomic_DNA"/>
</dbReference>
<dbReference type="Gene3D" id="3.40.50.720">
    <property type="entry name" value="NAD(P)-binding Rossmann-like Domain"/>
    <property type="match status" value="1"/>
</dbReference>
<dbReference type="Pfam" id="PF00106">
    <property type="entry name" value="adh_short"/>
    <property type="match status" value="1"/>
</dbReference>
<dbReference type="PANTHER" id="PTHR44229">
    <property type="entry name" value="15-HYDROXYPROSTAGLANDIN DEHYDROGENASE [NAD(+)]"/>
    <property type="match status" value="1"/>
</dbReference>
<protein>
    <recommendedName>
        <fullName evidence="6">NAD-dependent epimerase/dehydratase domain-containing protein</fullName>
    </recommendedName>
</protein>
<dbReference type="GO" id="GO:0005737">
    <property type="term" value="C:cytoplasm"/>
    <property type="evidence" value="ECO:0007669"/>
    <property type="project" value="TreeGrafter"/>
</dbReference>
<dbReference type="PROSITE" id="PS00061">
    <property type="entry name" value="ADH_SHORT"/>
    <property type="match status" value="1"/>
</dbReference>
<evidence type="ECO:0000313" key="4">
    <source>
        <dbReference type="EMBL" id="KXT05251.1"/>
    </source>
</evidence>
<accession>A0A139HS03</accession>
<evidence type="ECO:0000256" key="2">
    <source>
        <dbReference type="ARBA" id="ARBA00022857"/>
    </source>
</evidence>
<evidence type="ECO:0000256" key="3">
    <source>
        <dbReference type="ARBA" id="ARBA00023002"/>
    </source>
</evidence>
<keyword evidence="3" id="KW-0560">Oxidoreductase</keyword>
<evidence type="ECO:0000256" key="1">
    <source>
        <dbReference type="ARBA" id="ARBA00006484"/>
    </source>
</evidence>
<dbReference type="PRINTS" id="PR00081">
    <property type="entry name" value="GDHRDH"/>
</dbReference>
<evidence type="ECO:0008006" key="6">
    <source>
        <dbReference type="Google" id="ProtNLM"/>
    </source>
</evidence>